<proteinExistence type="predicted"/>
<sequence length="146" mass="15600">MLLCPSPVTLFTNDVLDLFEYACMDPDADIDLETLDAKLQALTVVAGVKRTKSNEEGLQGNPYIIVCVSQASAASSGSSHAAPPVAAPVCAIAAQTKRKLSFKSLNAPPPTPDQADLPSKQPVPNEGDLDELLVNMREKRRRNSNP</sequence>
<keyword evidence="3" id="KW-1185">Reference proteome</keyword>
<name>A0AAV0CRW9_9ASTE</name>
<reference evidence="2" key="1">
    <citation type="submission" date="2022-07" db="EMBL/GenBank/DDBJ databases">
        <authorList>
            <person name="Macas J."/>
            <person name="Novak P."/>
            <person name="Neumann P."/>
        </authorList>
    </citation>
    <scope>NUCLEOTIDE SEQUENCE</scope>
</reference>
<feature type="region of interest" description="Disordered" evidence="1">
    <location>
        <begin position="101"/>
        <end position="146"/>
    </location>
</feature>
<accession>A0AAV0CRW9</accession>
<evidence type="ECO:0000256" key="1">
    <source>
        <dbReference type="SAM" id="MobiDB-lite"/>
    </source>
</evidence>
<gene>
    <name evidence="2" type="ORF">CEPIT_LOCUS8757</name>
</gene>
<dbReference type="Proteomes" id="UP001152523">
    <property type="component" value="Unassembled WGS sequence"/>
</dbReference>
<organism evidence="2 3">
    <name type="scientific">Cuscuta epithymum</name>
    <dbReference type="NCBI Taxonomy" id="186058"/>
    <lineage>
        <taxon>Eukaryota</taxon>
        <taxon>Viridiplantae</taxon>
        <taxon>Streptophyta</taxon>
        <taxon>Embryophyta</taxon>
        <taxon>Tracheophyta</taxon>
        <taxon>Spermatophyta</taxon>
        <taxon>Magnoliopsida</taxon>
        <taxon>eudicotyledons</taxon>
        <taxon>Gunneridae</taxon>
        <taxon>Pentapetalae</taxon>
        <taxon>asterids</taxon>
        <taxon>lamiids</taxon>
        <taxon>Solanales</taxon>
        <taxon>Convolvulaceae</taxon>
        <taxon>Cuscuteae</taxon>
        <taxon>Cuscuta</taxon>
        <taxon>Cuscuta subgen. Cuscuta</taxon>
    </lineage>
</organism>
<comment type="caution">
    <text evidence="2">The sequence shown here is derived from an EMBL/GenBank/DDBJ whole genome shotgun (WGS) entry which is preliminary data.</text>
</comment>
<evidence type="ECO:0000313" key="2">
    <source>
        <dbReference type="EMBL" id="CAH9083987.1"/>
    </source>
</evidence>
<protein>
    <submittedName>
        <fullName evidence="2">Uncharacterized protein</fullName>
    </submittedName>
</protein>
<evidence type="ECO:0000313" key="3">
    <source>
        <dbReference type="Proteomes" id="UP001152523"/>
    </source>
</evidence>
<dbReference type="EMBL" id="CAMAPF010000045">
    <property type="protein sequence ID" value="CAH9083987.1"/>
    <property type="molecule type" value="Genomic_DNA"/>
</dbReference>
<dbReference type="AlphaFoldDB" id="A0AAV0CRW9"/>